<proteinExistence type="predicted"/>
<organism evidence="2 3">
    <name type="scientific">Hyphomicrobium nitrativorans NL23</name>
    <dbReference type="NCBI Taxonomy" id="1029756"/>
    <lineage>
        <taxon>Bacteria</taxon>
        <taxon>Pseudomonadati</taxon>
        <taxon>Pseudomonadota</taxon>
        <taxon>Alphaproteobacteria</taxon>
        <taxon>Hyphomicrobiales</taxon>
        <taxon>Hyphomicrobiaceae</taxon>
        <taxon>Hyphomicrobium</taxon>
    </lineage>
</organism>
<dbReference type="HOGENOM" id="CLU_2861714_0_0_5"/>
<dbReference type="KEGG" id="hni:W911_13430"/>
<sequence length="64" mass="7068">MPRPKKKNEHLPYGEGQREQYGEGFAYRKHDLSKGADKVNDLGGFAGGARPKKSVPDPEEPEGD</sequence>
<feature type="region of interest" description="Disordered" evidence="1">
    <location>
        <begin position="36"/>
        <end position="64"/>
    </location>
</feature>
<gene>
    <name evidence="2" type="ORF">W911_13430</name>
</gene>
<evidence type="ECO:0000313" key="2">
    <source>
        <dbReference type="EMBL" id="AHB50289.1"/>
    </source>
</evidence>
<evidence type="ECO:0000313" key="3">
    <source>
        <dbReference type="Proteomes" id="UP000018542"/>
    </source>
</evidence>
<dbReference type="RefSeq" id="WP_023788010.1">
    <property type="nucleotide sequence ID" value="NC_022997.1"/>
</dbReference>
<protein>
    <submittedName>
        <fullName evidence="2">Uncharacterized protein</fullName>
    </submittedName>
</protein>
<keyword evidence="3" id="KW-1185">Reference proteome</keyword>
<reference evidence="2 3" key="1">
    <citation type="journal article" date="2014" name="Genome Announc.">
        <title>Complete Genome Sequence of Hyphomicrobium nitrativorans Strain NL23, a Denitrifying Bacterium Isolated from Biofilm of a Methanol-Fed Denitrification System Treating Seawater at the Montreal Biodome.</title>
        <authorList>
            <person name="Martineau C."/>
            <person name="Villeneuve C."/>
            <person name="Mauffrey F."/>
            <person name="Villemur R."/>
        </authorList>
    </citation>
    <scope>NUCLEOTIDE SEQUENCE [LARGE SCALE GENOMIC DNA]</scope>
    <source>
        <strain evidence="2">NL23</strain>
    </source>
</reference>
<dbReference type="Proteomes" id="UP000018542">
    <property type="component" value="Chromosome"/>
</dbReference>
<accession>V5SJZ1</accession>
<dbReference type="EMBL" id="CP006912">
    <property type="protein sequence ID" value="AHB50289.1"/>
    <property type="molecule type" value="Genomic_DNA"/>
</dbReference>
<feature type="compositionally biased region" description="Basic and acidic residues" evidence="1">
    <location>
        <begin position="9"/>
        <end position="24"/>
    </location>
</feature>
<name>V5SJZ1_9HYPH</name>
<feature type="region of interest" description="Disordered" evidence="1">
    <location>
        <begin position="1"/>
        <end position="24"/>
    </location>
</feature>
<evidence type="ECO:0000256" key="1">
    <source>
        <dbReference type="SAM" id="MobiDB-lite"/>
    </source>
</evidence>
<dbReference type="AlphaFoldDB" id="V5SJZ1"/>
<dbReference type="STRING" id="1029756.W911_13430"/>
<dbReference type="OrthoDB" id="9925398at2"/>
<dbReference type="PATRIC" id="fig|1029756.8.peg.2797"/>